<dbReference type="Proteomes" id="UP000801492">
    <property type="component" value="Unassembled WGS sequence"/>
</dbReference>
<evidence type="ECO:0000313" key="1">
    <source>
        <dbReference type="EMBL" id="KAF2883689.1"/>
    </source>
</evidence>
<dbReference type="EMBL" id="VTPC01090311">
    <property type="protein sequence ID" value="KAF2883689.1"/>
    <property type="molecule type" value="Genomic_DNA"/>
</dbReference>
<proteinExistence type="predicted"/>
<dbReference type="InterPro" id="IPR027124">
    <property type="entry name" value="Swc5/CFDP1/2"/>
</dbReference>
<keyword evidence="2" id="KW-1185">Reference proteome</keyword>
<comment type="caution">
    <text evidence="1">The sequence shown here is derived from an EMBL/GenBank/DDBJ whole genome shotgun (WGS) entry which is preliminary data.</text>
</comment>
<dbReference type="AlphaFoldDB" id="A0A8K0CAK4"/>
<accession>A0A8K0CAK4</accession>
<organism evidence="1 2">
    <name type="scientific">Ignelater luminosus</name>
    <name type="common">Cucubano</name>
    <name type="synonym">Pyrophorus luminosus</name>
    <dbReference type="NCBI Taxonomy" id="2038154"/>
    <lineage>
        <taxon>Eukaryota</taxon>
        <taxon>Metazoa</taxon>
        <taxon>Ecdysozoa</taxon>
        <taxon>Arthropoda</taxon>
        <taxon>Hexapoda</taxon>
        <taxon>Insecta</taxon>
        <taxon>Pterygota</taxon>
        <taxon>Neoptera</taxon>
        <taxon>Endopterygota</taxon>
        <taxon>Coleoptera</taxon>
        <taxon>Polyphaga</taxon>
        <taxon>Elateriformia</taxon>
        <taxon>Elateroidea</taxon>
        <taxon>Elateridae</taxon>
        <taxon>Agrypninae</taxon>
        <taxon>Pyrophorini</taxon>
        <taxon>Ignelater</taxon>
    </lineage>
</organism>
<dbReference type="SUPFAM" id="SSF56219">
    <property type="entry name" value="DNase I-like"/>
    <property type="match status" value="1"/>
</dbReference>
<protein>
    <recommendedName>
        <fullName evidence="3">Craniofacial development protein 2</fullName>
    </recommendedName>
</protein>
<reference evidence="1" key="1">
    <citation type="submission" date="2019-08" db="EMBL/GenBank/DDBJ databases">
        <title>The genome of the North American firefly Photinus pyralis.</title>
        <authorList>
            <consortium name="Photinus pyralis genome working group"/>
            <person name="Fallon T.R."/>
            <person name="Sander Lower S.E."/>
            <person name="Weng J.-K."/>
        </authorList>
    </citation>
    <scope>NUCLEOTIDE SEQUENCE</scope>
    <source>
        <strain evidence="1">TRF0915ILg1</strain>
        <tissue evidence="1">Whole body</tissue>
    </source>
</reference>
<dbReference type="Gene3D" id="3.60.10.10">
    <property type="entry name" value="Endonuclease/exonuclease/phosphatase"/>
    <property type="match status" value="1"/>
</dbReference>
<dbReference type="InterPro" id="IPR036691">
    <property type="entry name" value="Endo/exonu/phosph_ase_sf"/>
</dbReference>
<dbReference type="PANTHER" id="PTHR23227:SF85">
    <property type="entry name" value="CRANIOFACIAL DEVELOPMENT PROTEIN 2"/>
    <property type="match status" value="1"/>
</dbReference>
<evidence type="ECO:0008006" key="3">
    <source>
        <dbReference type="Google" id="ProtNLM"/>
    </source>
</evidence>
<dbReference type="OrthoDB" id="6746993at2759"/>
<name>A0A8K0CAK4_IGNLU</name>
<sequence length="146" mass="16864">MAKKRKHSVNDKTTHRYGVGIIISKKWKDAVLSFVQFSERIILIQTKDNYNIINIIVQLYAPTADKDEEELEQFYSDLKEVMSATKKQHINIVMEDLNAKVEQGKFGEHVGNHGLGSRNERGDRLVQFCQNQDLIIASTFYKLPPR</sequence>
<gene>
    <name evidence="1" type="ORF">ILUMI_22484</name>
</gene>
<evidence type="ECO:0000313" key="2">
    <source>
        <dbReference type="Proteomes" id="UP000801492"/>
    </source>
</evidence>
<dbReference type="PANTHER" id="PTHR23227">
    <property type="entry name" value="BUCENTAUR RELATED"/>
    <property type="match status" value="1"/>
</dbReference>